<reference evidence="9" key="1">
    <citation type="submission" date="2009-01" db="EMBL/GenBank/DDBJ databases">
        <title>Complete sequence of Anaeromyxobacter dehalogenans 2CP-1.</title>
        <authorList>
            <consortium name="US DOE Joint Genome Institute"/>
            <person name="Lucas S."/>
            <person name="Copeland A."/>
            <person name="Lapidus A."/>
            <person name="Glavina del Rio T."/>
            <person name="Dalin E."/>
            <person name="Tice H."/>
            <person name="Bruce D."/>
            <person name="Goodwin L."/>
            <person name="Pitluck S."/>
            <person name="Saunders E."/>
            <person name="Brettin T."/>
            <person name="Detter J.C."/>
            <person name="Han C."/>
            <person name="Larimer F."/>
            <person name="Land M."/>
            <person name="Hauser L."/>
            <person name="Kyrpides N."/>
            <person name="Ovchinnikova G."/>
            <person name="Beliaev A.S."/>
            <person name="Richardson P."/>
        </authorList>
    </citation>
    <scope>NUCLEOTIDE SEQUENCE</scope>
    <source>
        <strain evidence="9">2CP-1</strain>
    </source>
</reference>
<evidence type="ECO:0000256" key="6">
    <source>
        <dbReference type="PIRSR" id="PIRSR001430-2"/>
    </source>
</evidence>
<dbReference type="GO" id="GO:0160147">
    <property type="term" value="F:tRNA pseudouridine(38-40) synthase activity"/>
    <property type="evidence" value="ECO:0007669"/>
    <property type="project" value="UniProtKB-EC"/>
</dbReference>
<evidence type="ECO:0000256" key="1">
    <source>
        <dbReference type="ARBA" id="ARBA00009375"/>
    </source>
</evidence>
<evidence type="ECO:0000259" key="8">
    <source>
        <dbReference type="Pfam" id="PF01416"/>
    </source>
</evidence>
<evidence type="ECO:0000313" key="10">
    <source>
        <dbReference type="Proteomes" id="UP000007089"/>
    </source>
</evidence>
<gene>
    <name evidence="4" type="primary">truA</name>
    <name evidence="9" type="ordered locus">A2cp1_2410</name>
</gene>
<dbReference type="RefSeq" id="WP_012633554.1">
    <property type="nucleotide sequence ID" value="NC_011891.1"/>
</dbReference>
<dbReference type="PIRSF" id="PIRSF001430">
    <property type="entry name" value="tRNA_psdUrid_synth"/>
    <property type="match status" value="1"/>
</dbReference>
<dbReference type="Proteomes" id="UP000007089">
    <property type="component" value="Chromosome"/>
</dbReference>
<comment type="caution">
    <text evidence="4">Lacks conserved residue(s) required for the propagation of feature annotation.</text>
</comment>
<evidence type="ECO:0000256" key="5">
    <source>
        <dbReference type="PIRSR" id="PIRSR001430-1"/>
    </source>
</evidence>
<comment type="subunit">
    <text evidence="4">Homodimer.</text>
</comment>
<dbReference type="KEGG" id="acp:A2cp1_2410"/>
<dbReference type="SUPFAM" id="SSF55120">
    <property type="entry name" value="Pseudouridine synthase"/>
    <property type="match status" value="1"/>
</dbReference>
<feature type="active site" description="Nucleophile" evidence="4 5">
    <location>
        <position position="53"/>
    </location>
</feature>
<organism evidence="9 10">
    <name type="scientific">Anaeromyxobacter dehalogenans (strain ATCC BAA-258 / DSM 21875 / 2CP-1)</name>
    <dbReference type="NCBI Taxonomy" id="455488"/>
    <lineage>
        <taxon>Bacteria</taxon>
        <taxon>Pseudomonadati</taxon>
        <taxon>Myxococcota</taxon>
        <taxon>Myxococcia</taxon>
        <taxon>Myxococcales</taxon>
        <taxon>Cystobacterineae</taxon>
        <taxon>Anaeromyxobacteraceae</taxon>
        <taxon>Anaeromyxobacter</taxon>
    </lineage>
</organism>
<feature type="domain" description="Pseudouridine synthase I TruA alpha/beta" evidence="8">
    <location>
        <begin position="156"/>
        <end position="255"/>
    </location>
</feature>
<dbReference type="Gene3D" id="3.30.70.580">
    <property type="entry name" value="Pseudouridine synthase I, catalytic domain, N-terminal subdomain"/>
    <property type="match status" value="1"/>
</dbReference>
<protein>
    <recommendedName>
        <fullName evidence="4">tRNA pseudouridine synthase A</fullName>
        <ecNumber evidence="4">5.4.99.12</ecNumber>
    </recommendedName>
    <alternativeName>
        <fullName evidence="4">tRNA pseudouridine(38-40) synthase</fullName>
    </alternativeName>
    <alternativeName>
        <fullName evidence="4">tRNA pseudouridylate synthase I</fullName>
    </alternativeName>
    <alternativeName>
        <fullName evidence="4">tRNA-uridine isomerase I</fullName>
    </alternativeName>
</protein>
<dbReference type="InterPro" id="IPR020095">
    <property type="entry name" value="PsdUridine_synth_TruA_C"/>
</dbReference>
<dbReference type="InterPro" id="IPR020094">
    <property type="entry name" value="TruA/RsuA/RluB/E/F_N"/>
</dbReference>
<comment type="similarity">
    <text evidence="1 4 7">Belongs to the tRNA pseudouridine synthase TruA family.</text>
</comment>
<dbReference type="InterPro" id="IPR020097">
    <property type="entry name" value="PsdUridine_synth_TruA_a/b_dom"/>
</dbReference>
<dbReference type="FunFam" id="3.30.70.580:FF:000001">
    <property type="entry name" value="tRNA pseudouridine synthase A"/>
    <property type="match status" value="1"/>
</dbReference>
<evidence type="ECO:0000256" key="7">
    <source>
        <dbReference type="RuleBase" id="RU003792"/>
    </source>
</evidence>
<dbReference type="InterPro" id="IPR020103">
    <property type="entry name" value="PsdUridine_synth_cat_dom_sf"/>
</dbReference>
<dbReference type="EC" id="5.4.99.12" evidence="4"/>
<dbReference type="PANTHER" id="PTHR11142:SF0">
    <property type="entry name" value="TRNA PSEUDOURIDINE SYNTHASE-LIKE 1"/>
    <property type="match status" value="1"/>
</dbReference>
<keyword evidence="3 4" id="KW-0413">Isomerase</keyword>
<feature type="binding site" evidence="4 6">
    <location>
        <position position="111"/>
    </location>
    <ligand>
        <name>substrate</name>
    </ligand>
</feature>
<evidence type="ECO:0000256" key="2">
    <source>
        <dbReference type="ARBA" id="ARBA00022694"/>
    </source>
</evidence>
<comment type="function">
    <text evidence="4">Formation of pseudouridine at positions 38, 39 and 40 in the anticodon stem and loop of transfer RNAs.</text>
</comment>
<feature type="domain" description="Pseudouridine synthase I TruA alpha/beta" evidence="8">
    <location>
        <begin position="11"/>
        <end position="103"/>
    </location>
</feature>
<dbReference type="Gene3D" id="3.30.70.660">
    <property type="entry name" value="Pseudouridine synthase I, catalytic domain, C-terminal subdomain"/>
    <property type="match status" value="1"/>
</dbReference>
<evidence type="ECO:0000256" key="3">
    <source>
        <dbReference type="ARBA" id="ARBA00023235"/>
    </source>
</evidence>
<dbReference type="GO" id="GO:0031119">
    <property type="term" value="P:tRNA pseudouridine synthesis"/>
    <property type="evidence" value="ECO:0007669"/>
    <property type="project" value="UniProtKB-UniRule"/>
</dbReference>
<evidence type="ECO:0000256" key="4">
    <source>
        <dbReference type="HAMAP-Rule" id="MF_00171"/>
    </source>
</evidence>
<keyword evidence="2 4" id="KW-0819">tRNA processing</keyword>
<dbReference type="EMBL" id="CP001359">
    <property type="protein sequence ID" value="ACL65748.1"/>
    <property type="molecule type" value="Genomic_DNA"/>
</dbReference>
<dbReference type="InterPro" id="IPR001406">
    <property type="entry name" value="PsdUridine_synth_TruA"/>
</dbReference>
<dbReference type="AlphaFoldDB" id="B8JBC1"/>
<dbReference type="HAMAP" id="MF_00171">
    <property type="entry name" value="TruA"/>
    <property type="match status" value="1"/>
</dbReference>
<proteinExistence type="inferred from homology"/>
<dbReference type="NCBIfam" id="TIGR00071">
    <property type="entry name" value="hisT_truA"/>
    <property type="match status" value="1"/>
</dbReference>
<comment type="catalytic activity">
    <reaction evidence="4 7">
        <text>uridine(38/39/40) in tRNA = pseudouridine(38/39/40) in tRNA</text>
        <dbReference type="Rhea" id="RHEA:22376"/>
        <dbReference type="Rhea" id="RHEA-COMP:10085"/>
        <dbReference type="Rhea" id="RHEA-COMP:10087"/>
        <dbReference type="ChEBI" id="CHEBI:65314"/>
        <dbReference type="ChEBI" id="CHEBI:65315"/>
        <dbReference type="EC" id="5.4.99.12"/>
    </reaction>
</comment>
<dbReference type="CDD" id="cd02570">
    <property type="entry name" value="PseudoU_synth_EcTruA"/>
    <property type="match status" value="1"/>
</dbReference>
<keyword evidence="10" id="KW-1185">Reference proteome</keyword>
<dbReference type="HOGENOM" id="CLU_014673_0_2_7"/>
<evidence type="ECO:0000313" key="9">
    <source>
        <dbReference type="EMBL" id="ACL65748.1"/>
    </source>
</evidence>
<name>B8JBC1_ANAD2</name>
<sequence>MERRSYALRLAYDGGRFRGFQRQPGLPTVQQALEEALERLGVRAQLHVAARTDAGVHALAQVVSFSARAALDPVALRGGLNEGLPEGILVLDAARVGPSFHARGSAIARTYVYLVGAPPPVGLRPYAWTLPDARAFPDLAEVPPLDAAAMREALGHAVGEHDFVGFARPGEQRGTVRTLLRAEVIEAGWAPLVAVVLEGKGFLRAMVRNLVGTAVAAGLGRAPPDVIRTLLATRGRYRGVRAPGWGLTLAAVRYPDGTWPSRAAPPDPAAPR</sequence>
<dbReference type="GO" id="GO:0003723">
    <property type="term" value="F:RNA binding"/>
    <property type="evidence" value="ECO:0007669"/>
    <property type="project" value="InterPro"/>
</dbReference>
<dbReference type="PANTHER" id="PTHR11142">
    <property type="entry name" value="PSEUDOURIDYLATE SYNTHASE"/>
    <property type="match status" value="1"/>
</dbReference>
<accession>B8JBC1</accession>
<dbReference type="Pfam" id="PF01416">
    <property type="entry name" value="PseudoU_synth_1"/>
    <property type="match status" value="2"/>
</dbReference>